<dbReference type="Pfam" id="PF12550">
    <property type="entry name" value="GCR1_C"/>
    <property type="match status" value="1"/>
</dbReference>
<feature type="compositionally biased region" description="Acidic residues" evidence="1">
    <location>
        <begin position="261"/>
        <end position="289"/>
    </location>
</feature>
<dbReference type="GO" id="GO:0060963">
    <property type="term" value="P:positive regulation of ribosomal protein gene transcription by RNA polymerase II"/>
    <property type="evidence" value="ECO:0007669"/>
    <property type="project" value="TreeGrafter"/>
</dbReference>
<dbReference type="InParanoid" id="A0A409WRU1"/>
<dbReference type="InterPro" id="IPR022210">
    <property type="entry name" value="TF_GCR1-like"/>
</dbReference>
<dbReference type="GO" id="GO:0000978">
    <property type="term" value="F:RNA polymerase II cis-regulatory region sequence-specific DNA binding"/>
    <property type="evidence" value="ECO:0007669"/>
    <property type="project" value="TreeGrafter"/>
</dbReference>
<dbReference type="EMBL" id="NHTK01005300">
    <property type="protein sequence ID" value="PPQ81245.1"/>
    <property type="molecule type" value="Genomic_DNA"/>
</dbReference>
<dbReference type="AlphaFoldDB" id="A0A409WRU1"/>
<feature type="region of interest" description="Disordered" evidence="1">
    <location>
        <begin position="629"/>
        <end position="678"/>
    </location>
</feature>
<proteinExistence type="predicted"/>
<feature type="domain" description="Ndc10" evidence="3">
    <location>
        <begin position="165"/>
        <end position="500"/>
    </location>
</feature>
<evidence type="ECO:0000259" key="3">
    <source>
        <dbReference type="Pfam" id="PF16787"/>
    </source>
</evidence>
<keyword evidence="5" id="KW-1185">Reference proteome</keyword>
<accession>A0A409WRU1</accession>
<gene>
    <name evidence="4" type="ORF">CVT24_009532</name>
</gene>
<dbReference type="InterPro" id="IPR031872">
    <property type="entry name" value="NDC10_II"/>
</dbReference>
<organism evidence="4 5">
    <name type="scientific">Panaeolus cyanescens</name>
    <dbReference type="NCBI Taxonomy" id="181874"/>
    <lineage>
        <taxon>Eukaryota</taxon>
        <taxon>Fungi</taxon>
        <taxon>Dikarya</taxon>
        <taxon>Basidiomycota</taxon>
        <taxon>Agaricomycotina</taxon>
        <taxon>Agaricomycetes</taxon>
        <taxon>Agaricomycetidae</taxon>
        <taxon>Agaricales</taxon>
        <taxon>Agaricineae</taxon>
        <taxon>Galeropsidaceae</taxon>
        <taxon>Panaeolus</taxon>
    </lineage>
</organism>
<dbReference type="PANTHER" id="PTHR37784">
    <property type="entry name" value="PROTEIN MSN1"/>
    <property type="match status" value="1"/>
</dbReference>
<name>A0A409WRU1_9AGAR</name>
<sequence>MLVDQAHRERDGTGYNGKLWRFIPAHPITATKVIHFLDHEFTRKKKLAGGKSIPNTSVGASSIRQTINALERHRFRHQSDPEYQAVPESQIPLRQNFTIHELERLARAREPKRLKTTQELKASGVASKTYTENDLINMSKDLLYSPNGNTKSSITYSLCDRGMLLVANHMALRGEDAREMLLSDIRLRDVPLVDIGLDHKVIALIVDSLDSKANTEGNFEEFAAFRHRNPDLCSIGALGLFLFARWHVLQKPLPDFAPVYDDSDGESDDEDENNYDNEENEDNEEGEEGPDGRDQNDVNNEAIKTHRAGIGYRTWYDVVLFPSSISETKIMSPENHRERFNAQKKRLNLGHKQVTHVGRTFGATTAIERGASVDSVRILGRWAQSAGSFDVYNRALPTDAMIAAAGFNGRQQDSYYILRDSLDPPEQLINSIFPWIEHEELALATRLETDGLRAKDQTLVHLLRLLRALRRVILQDTAVQYQMYSDAPIFQYHPFNTSIFHEFSLSSVIALQRTEDEVKRHLASAPERLTIGIQGALSTSLLRIDDLCRKVDTAHALLTQSFATLQNTVRASLLVLAKSAKSSRKQKQIDLLIDNLDDLVPADLLLIANNLPPDSKADSPEHLRPSKSIRLHDHSTGSPQHTVRTQNTPHSIEASSRPHHKEGVAIQASSNPPNPPPLANYIQLPTLQPAQSISLPNHQVLSKPPIVSGNGNIYWHSMFPIPETDSTLQAVQIKALTALEKHIDQDQLQKHRFEWVDNEWLPDFDSFWSPHVGASPSLEEIWKEHNKGIQGRLSIKQLREHWGTRWRRKRGGVKTEEGRRRKVVNLIEKLIAQPGWTEETAFKFMREKYPLSSKSSSIHLKSTRAFIQHYLQRTDIQAEKEILEIAQGYEID</sequence>
<reference evidence="4 5" key="1">
    <citation type="journal article" date="2018" name="Evol. Lett.">
        <title>Horizontal gene cluster transfer increased hallucinogenic mushroom diversity.</title>
        <authorList>
            <person name="Reynolds H.T."/>
            <person name="Vijayakumar V."/>
            <person name="Gluck-Thaler E."/>
            <person name="Korotkin H.B."/>
            <person name="Matheny P.B."/>
            <person name="Slot J.C."/>
        </authorList>
    </citation>
    <scope>NUCLEOTIDE SEQUENCE [LARGE SCALE GENOMIC DNA]</scope>
    <source>
        <strain evidence="4 5">2629</strain>
    </source>
</reference>
<feature type="domain" description="Transcription activator GCR1-like" evidence="2">
    <location>
        <begin position="778"/>
        <end position="846"/>
    </location>
</feature>
<dbReference type="GO" id="GO:0000981">
    <property type="term" value="F:DNA-binding transcription factor activity, RNA polymerase II-specific"/>
    <property type="evidence" value="ECO:0007669"/>
    <property type="project" value="TreeGrafter"/>
</dbReference>
<dbReference type="OrthoDB" id="3065555at2759"/>
<evidence type="ECO:0000259" key="2">
    <source>
        <dbReference type="Pfam" id="PF12550"/>
    </source>
</evidence>
<dbReference type="InterPro" id="IPR052146">
    <property type="entry name" value="HOT1"/>
</dbReference>
<evidence type="ECO:0000313" key="4">
    <source>
        <dbReference type="EMBL" id="PPQ81245.1"/>
    </source>
</evidence>
<feature type="region of interest" description="Disordered" evidence="1">
    <location>
        <begin position="257"/>
        <end position="298"/>
    </location>
</feature>
<dbReference type="Gene3D" id="1.10.443.20">
    <property type="entry name" value="Centromere DNA-binding protein complex CBF3 subunit, domain 2"/>
    <property type="match status" value="1"/>
</dbReference>
<dbReference type="PANTHER" id="PTHR37784:SF2">
    <property type="entry name" value="HIGH-OSMOLARITY-INDUCED TRANSCRIPTION PROTEIN 1"/>
    <property type="match status" value="1"/>
</dbReference>
<feature type="compositionally biased region" description="Polar residues" evidence="1">
    <location>
        <begin position="636"/>
        <end position="654"/>
    </location>
</feature>
<evidence type="ECO:0000313" key="5">
    <source>
        <dbReference type="Proteomes" id="UP000284842"/>
    </source>
</evidence>
<dbReference type="Proteomes" id="UP000284842">
    <property type="component" value="Unassembled WGS sequence"/>
</dbReference>
<comment type="caution">
    <text evidence="4">The sequence shown here is derived from an EMBL/GenBank/DDBJ whole genome shotgun (WGS) entry which is preliminary data.</text>
</comment>
<evidence type="ECO:0000256" key="1">
    <source>
        <dbReference type="SAM" id="MobiDB-lite"/>
    </source>
</evidence>
<dbReference type="Pfam" id="PF16787">
    <property type="entry name" value="NDC10_II"/>
    <property type="match status" value="1"/>
</dbReference>
<evidence type="ECO:0008006" key="6">
    <source>
        <dbReference type="Google" id="ProtNLM"/>
    </source>
</evidence>
<dbReference type="InterPro" id="IPR038279">
    <property type="entry name" value="Ndc10_dom2_sf"/>
</dbReference>
<protein>
    <recommendedName>
        <fullName evidence="6">Transcription activator GCR1-like domain-containing protein</fullName>
    </recommendedName>
</protein>